<keyword evidence="3" id="KW-1003">Cell membrane</keyword>
<keyword evidence="10" id="KW-1185">Reference proteome</keyword>
<evidence type="ECO:0000256" key="5">
    <source>
        <dbReference type="ARBA" id="ARBA00022989"/>
    </source>
</evidence>
<evidence type="ECO:0000313" key="9">
    <source>
        <dbReference type="EMBL" id="SDB03589.1"/>
    </source>
</evidence>
<evidence type="ECO:0000256" key="2">
    <source>
        <dbReference type="ARBA" id="ARBA00009298"/>
    </source>
</evidence>
<evidence type="ECO:0000256" key="6">
    <source>
        <dbReference type="ARBA" id="ARBA00023136"/>
    </source>
</evidence>
<feature type="transmembrane region" description="Helical" evidence="7">
    <location>
        <begin position="6"/>
        <end position="25"/>
    </location>
</feature>
<organism evidence="9 10">
    <name type="scientific">Streptococcus henryi</name>
    <dbReference type="NCBI Taxonomy" id="439219"/>
    <lineage>
        <taxon>Bacteria</taxon>
        <taxon>Bacillati</taxon>
        <taxon>Bacillota</taxon>
        <taxon>Bacilli</taxon>
        <taxon>Lactobacillales</taxon>
        <taxon>Streptococcaceae</taxon>
        <taxon>Streptococcus</taxon>
    </lineage>
</organism>
<name>A0A1G6A585_9STRE</name>
<keyword evidence="6 7" id="KW-0472">Membrane</keyword>
<dbReference type="AlphaFoldDB" id="A0A1G6A585"/>
<gene>
    <name evidence="9" type="ORF">SAMN02910293_00164</name>
</gene>
<dbReference type="eggNOG" id="COG1285">
    <property type="taxonomic scope" value="Bacteria"/>
</dbReference>
<dbReference type="STRING" id="439219.SAMN02910293_00164"/>
<sequence>MTLNFWTIFTRILMAILVGGIIGYERDQNTQSASIRTYMLVCLGASLVMMTNQYIYHYYGAGDPTRMAAQVVSGIGFLGAGTILVTKQNQVRGLTSAAGIWVSAALGLAIGVGFYIAALVSFFSIIAIMSILYPVLDYFRRRSQNLNAYVVFCNLESLDKLLQYLIINNIKLKGMHNDLMEYTPLYQANSDKDEIGCVIKVKLHSRINHEEFINNIRKEAGIRYAEELK</sequence>
<evidence type="ECO:0000313" key="10">
    <source>
        <dbReference type="Proteomes" id="UP000182508"/>
    </source>
</evidence>
<feature type="transmembrane region" description="Helical" evidence="7">
    <location>
        <begin position="98"/>
        <end position="116"/>
    </location>
</feature>
<feature type="transmembrane region" description="Helical" evidence="7">
    <location>
        <begin position="122"/>
        <end position="139"/>
    </location>
</feature>
<reference evidence="9 10" key="1">
    <citation type="submission" date="2016-10" db="EMBL/GenBank/DDBJ databases">
        <authorList>
            <person name="de Groot N.N."/>
        </authorList>
    </citation>
    <scope>NUCLEOTIDE SEQUENCE [LARGE SCALE GENOMIC DNA]</scope>
    <source>
        <strain evidence="9 10">A-4</strain>
    </source>
</reference>
<evidence type="ECO:0000256" key="1">
    <source>
        <dbReference type="ARBA" id="ARBA00004651"/>
    </source>
</evidence>
<keyword evidence="4 7" id="KW-0812">Transmembrane</keyword>
<dbReference type="PRINTS" id="PR01837">
    <property type="entry name" value="MGTCSAPBPROT"/>
</dbReference>
<evidence type="ECO:0000256" key="3">
    <source>
        <dbReference type="ARBA" id="ARBA00022475"/>
    </source>
</evidence>
<dbReference type="PANTHER" id="PTHR33778:SF1">
    <property type="entry name" value="MAGNESIUM TRANSPORTER YHID-RELATED"/>
    <property type="match status" value="1"/>
</dbReference>
<evidence type="ECO:0000259" key="8">
    <source>
        <dbReference type="Pfam" id="PF02308"/>
    </source>
</evidence>
<dbReference type="Proteomes" id="UP000182508">
    <property type="component" value="Unassembled WGS sequence"/>
</dbReference>
<keyword evidence="5 7" id="KW-1133">Transmembrane helix</keyword>
<dbReference type="Pfam" id="PF02308">
    <property type="entry name" value="MgtC"/>
    <property type="match status" value="1"/>
</dbReference>
<dbReference type="PANTHER" id="PTHR33778">
    <property type="entry name" value="PROTEIN MGTC"/>
    <property type="match status" value="1"/>
</dbReference>
<dbReference type="InterPro" id="IPR049177">
    <property type="entry name" value="MgtC_SapB_SrpB_YhiD_N"/>
</dbReference>
<dbReference type="EMBL" id="FMXP01000003">
    <property type="protein sequence ID" value="SDB03589.1"/>
    <property type="molecule type" value="Genomic_DNA"/>
</dbReference>
<comment type="subcellular location">
    <subcellularLocation>
        <location evidence="1">Cell membrane</location>
        <topology evidence="1">Multi-pass membrane protein</topology>
    </subcellularLocation>
</comment>
<evidence type="ECO:0000256" key="4">
    <source>
        <dbReference type="ARBA" id="ARBA00022692"/>
    </source>
</evidence>
<comment type="similarity">
    <text evidence="2">Belongs to the MgtC/SapB family.</text>
</comment>
<feature type="transmembrane region" description="Helical" evidence="7">
    <location>
        <begin position="37"/>
        <end position="55"/>
    </location>
</feature>
<feature type="domain" description="MgtC/SapB/SrpB/YhiD N-terminal" evidence="8">
    <location>
        <begin position="12"/>
        <end position="135"/>
    </location>
</feature>
<evidence type="ECO:0000256" key="7">
    <source>
        <dbReference type="SAM" id="Phobius"/>
    </source>
</evidence>
<dbReference type="GO" id="GO:0005886">
    <property type="term" value="C:plasma membrane"/>
    <property type="evidence" value="ECO:0007669"/>
    <property type="project" value="UniProtKB-SubCell"/>
</dbReference>
<dbReference type="InterPro" id="IPR003416">
    <property type="entry name" value="MgtC/SapB/SrpB/YhiD_fam"/>
</dbReference>
<accession>A0A1G6A585</accession>
<feature type="transmembrane region" description="Helical" evidence="7">
    <location>
        <begin position="67"/>
        <end position="86"/>
    </location>
</feature>
<dbReference type="RefSeq" id="WP_074484956.1">
    <property type="nucleotide sequence ID" value="NZ_FMXP01000003.1"/>
</dbReference>
<proteinExistence type="inferred from homology"/>
<protein>
    <submittedName>
        <fullName evidence="9">Putative Mg2+ transporter-C (MgtC) family protein</fullName>
    </submittedName>
</protein>